<evidence type="ECO:0000313" key="8">
    <source>
        <dbReference type="EMBL" id="VFQ73115.1"/>
    </source>
</evidence>
<dbReference type="EMBL" id="OOIL02001139">
    <property type="protein sequence ID" value="VFQ73115.1"/>
    <property type="molecule type" value="Genomic_DNA"/>
</dbReference>
<gene>
    <name evidence="8" type="ORF">CCAM_LOCUS14891</name>
</gene>
<evidence type="ECO:0000256" key="6">
    <source>
        <dbReference type="SAM" id="Phobius"/>
    </source>
</evidence>
<evidence type="ECO:0000313" key="9">
    <source>
        <dbReference type="Proteomes" id="UP000595140"/>
    </source>
</evidence>
<dbReference type="PANTHER" id="PTHR31422:SF0">
    <property type="entry name" value="MYOSIN-BINDING PROTEIN 7"/>
    <property type="match status" value="1"/>
</dbReference>
<dbReference type="Pfam" id="PF04576">
    <property type="entry name" value="Zein-binding"/>
    <property type="match status" value="1"/>
</dbReference>
<feature type="coiled-coil region" evidence="5">
    <location>
        <begin position="384"/>
        <end position="411"/>
    </location>
</feature>
<keyword evidence="9" id="KW-1185">Reference proteome</keyword>
<feature type="domain" description="GTD-binding" evidence="7">
    <location>
        <begin position="63"/>
        <end position="168"/>
    </location>
</feature>
<sequence>MDSESEFSLSNQFKCCDCGCSCALVNVPVSGTWLRSVKRKQDECDDAMFKRVLPQTARVDAQDECVALREMVCSQQVTIQDLRMELDEERSAACSAANEAMSMILRLQREKSEIQMEFRQFKRFTEEKIAHDQQELAALENILYMREQTIHSLACDMQLNKHSVMSCRFTEAQAEAVAYKESGHLSWNDNKPEMSDGEFEFPPSSYPVIKCFNQNHVDDYDVDNGVVDVEEHVSREIPPSQDQLRDLEYRINQLEKSPGTGHRDVAFYENDMIEKVIIRTSLATNQDADDELVAQSPESGGSLRKIGVSESKECPELKEVKNITEVEDADDTAISDRVYTIDSVYQGTSYNGVTDPKTFVEVDDMYTTNPRDSLNHTDLENPDVIKLYARLQSLEADRESMRQTIITMQTEKAQLVLLKEIAQQLCKDISPARRAHVRKPSITWSFSFISVFKWIVPSFFWRKRARRYKYTFGMPSNCPGLLLLLYKGPLVGHWRCLTSTQV</sequence>
<evidence type="ECO:0000256" key="4">
    <source>
        <dbReference type="ARBA" id="ARBA00023136"/>
    </source>
</evidence>
<protein>
    <recommendedName>
        <fullName evidence="7">GTD-binding domain-containing protein</fullName>
    </recommendedName>
</protein>
<dbReference type="InterPro" id="IPR007656">
    <property type="entry name" value="GTD-bd"/>
</dbReference>
<dbReference type="GO" id="GO:0080115">
    <property type="term" value="F:myosin XI tail binding"/>
    <property type="evidence" value="ECO:0007669"/>
    <property type="project" value="UniProtKB-ARBA"/>
</dbReference>
<dbReference type="Proteomes" id="UP000595140">
    <property type="component" value="Unassembled WGS sequence"/>
</dbReference>
<feature type="transmembrane region" description="Helical" evidence="6">
    <location>
        <begin position="442"/>
        <end position="461"/>
    </location>
</feature>
<reference evidence="8 9" key="1">
    <citation type="submission" date="2018-04" db="EMBL/GenBank/DDBJ databases">
        <authorList>
            <person name="Vogel A."/>
        </authorList>
    </citation>
    <scope>NUCLEOTIDE SEQUENCE [LARGE SCALE GENOMIC DNA]</scope>
</reference>
<organism evidence="8 9">
    <name type="scientific">Cuscuta campestris</name>
    <dbReference type="NCBI Taxonomy" id="132261"/>
    <lineage>
        <taxon>Eukaryota</taxon>
        <taxon>Viridiplantae</taxon>
        <taxon>Streptophyta</taxon>
        <taxon>Embryophyta</taxon>
        <taxon>Tracheophyta</taxon>
        <taxon>Spermatophyta</taxon>
        <taxon>Magnoliopsida</taxon>
        <taxon>eudicotyledons</taxon>
        <taxon>Gunneridae</taxon>
        <taxon>Pentapetalae</taxon>
        <taxon>asterids</taxon>
        <taxon>lamiids</taxon>
        <taxon>Solanales</taxon>
        <taxon>Convolvulaceae</taxon>
        <taxon>Cuscuteae</taxon>
        <taxon>Cuscuta</taxon>
        <taxon>Cuscuta subgen. Grammica</taxon>
        <taxon>Cuscuta sect. Cleistogrammica</taxon>
    </lineage>
</organism>
<dbReference type="PANTHER" id="PTHR31422">
    <property type="entry name" value="BNAANNG28530D PROTEIN"/>
    <property type="match status" value="1"/>
</dbReference>
<keyword evidence="2 6" id="KW-0812">Transmembrane</keyword>
<evidence type="ECO:0000259" key="7">
    <source>
        <dbReference type="PROSITE" id="PS51775"/>
    </source>
</evidence>
<evidence type="ECO:0000256" key="5">
    <source>
        <dbReference type="SAM" id="Coils"/>
    </source>
</evidence>
<keyword evidence="4 6" id="KW-0472">Membrane</keyword>
<feature type="coiled-coil region" evidence="5">
    <location>
        <begin position="97"/>
        <end position="142"/>
    </location>
</feature>
<keyword evidence="3 6" id="KW-1133">Transmembrane helix</keyword>
<evidence type="ECO:0000256" key="1">
    <source>
        <dbReference type="ARBA" id="ARBA00004370"/>
    </source>
</evidence>
<dbReference type="AlphaFoldDB" id="A0A484L9H7"/>
<evidence type="ECO:0000256" key="2">
    <source>
        <dbReference type="ARBA" id="ARBA00022692"/>
    </source>
</evidence>
<evidence type="ECO:0000256" key="3">
    <source>
        <dbReference type="ARBA" id="ARBA00022989"/>
    </source>
</evidence>
<comment type="subcellular location">
    <subcellularLocation>
        <location evidence="1">Membrane</location>
    </subcellularLocation>
</comment>
<accession>A0A484L9H7</accession>
<dbReference type="OrthoDB" id="1060521at2759"/>
<dbReference type="PROSITE" id="PS51775">
    <property type="entry name" value="GTD_BINDING"/>
    <property type="match status" value="1"/>
</dbReference>
<proteinExistence type="predicted"/>
<dbReference type="GO" id="GO:0016020">
    <property type="term" value="C:membrane"/>
    <property type="evidence" value="ECO:0007669"/>
    <property type="project" value="UniProtKB-SubCell"/>
</dbReference>
<keyword evidence="5" id="KW-0175">Coiled coil</keyword>
<name>A0A484L9H7_9ASTE</name>